<dbReference type="EMBL" id="CAESAJ010000023">
    <property type="protein sequence ID" value="CAB4333381.1"/>
    <property type="molecule type" value="Genomic_DNA"/>
</dbReference>
<evidence type="ECO:0000313" key="1">
    <source>
        <dbReference type="EMBL" id="CAB4333381.1"/>
    </source>
</evidence>
<dbReference type="InterPro" id="IPR010814">
    <property type="entry name" value="DUF1416"/>
</dbReference>
<proteinExistence type="predicted"/>
<dbReference type="AlphaFoldDB" id="A0A6J5YSU0"/>
<protein>
    <submittedName>
        <fullName evidence="1">Unannotated protein</fullName>
    </submittedName>
</protein>
<organism evidence="1">
    <name type="scientific">freshwater metagenome</name>
    <dbReference type="NCBI Taxonomy" id="449393"/>
    <lineage>
        <taxon>unclassified sequences</taxon>
        <taxon>metagenomes</taxon>
        <taxon>ecological metagenomes</taxon>
    </lineage>
</organism>
<dbReference type="Pfam" id="PF07210">
    <property type="entry name" value="DUF1416"/>
    <property type="match status" value="1"/>
</dbReference>
<name>A0A6J5YSU0_9ZZZZ</name>
<gene>
    <name evidence="1" type="ORF">UFOPK3770_00377</name>
</gene>
<sequence length="104" mass="10785">MIGMASGCGAVVGGVSLDKVDVTNQAVIQGVVFKNGAPVKIGYVRLHDSHDEFVAEVPVSDKGEFRFFAAQGKWTLVALVPGGGTRASVTAQLGEISDVEVILV</sequence>
<reference evidence="1" key="1">
    <citation type="submission" date="2020-05" db="EMBL/GenBank/DDBJ databases">
        <authorList>
            <person name="Chiriac C."/>
            <person name="Salcher M."/>
            <person name="Ghai R."/>
            <person name="Kavagutti S V."/>
        </authorList>
    </citation>
    <scope>NUCLEOTIDE SEQUENCE</scope>
</reference>
<accession>A0A6J5YSU0</accession>